<dbReference type="Proteomes" id="UP000031488">
    <property type="component" value="Unassembled WGS sequence"/>
</dbReference>
<evidence type="ECO:0000313" key="1">
    <source>
        <dbReference type="EMBL" id="KHS54182.1"/>
    </source>
</evidence>
<proteinExistence type="predicted"/>
<gene>
    <name evidence="1" type="ORF">AE0388_0006</name>
</gene>
<accession>A0A0B9AF35</accession>
<name>A0A0B9AF35_BRELN</name>
<keyword evidence="2" id="KW-1185">Reference proteome</keyword>
<dbReference type="PATRIC" id="fig|1703.6.peg.128"/>
<sequence>MELHNGEFAINGYKFGCGHNANVSTLNATGIRWRVQDQPNPVGDDLLLGRDFMDPQPIKLGVFFKGQTAQEVAQAAAEFANAWAAARDRKPGELSVLEIGVHGRTVRAYGRPRDLDIDDTEIFARLHADGTAVFDRKHALFYGDPDTGGGGEVTLSITPPQSAGIKSPMRSPIVTLKGGIRQGIVTNPGLRSTTDVTITVRGTVNRPVVSGDGWEIELGANLAYDRSVVIDAMNGTVTRDDGVSLAGKLTRKSRLDHIQVPAGASEFYFRGTSPDGSATATIRWGSAHTSLGA</sequence>
<reference evidence="1 2" key="1">
    <citation type="submission" date="2014-11" db="EMBL/GenBank/DDBJ databases">
        <title>Draft Genome Sequence of Brevibacterium linens AE038-8.</title>
        <authorList>
            <person name="Maizel D."/>
            <person name="Utturkar S.M."/>
            <person name="Brown S.D."/>
            <person name="Ferrero M."/>
            <person name="Rosen B.P."/>
        </authorList>
    </citation>
    <scope>NUCLEOTIDE SEQUENCE [LARGE SCALE GENOMIC DNA]</scope>
    <source>
        <strain evidence="1 2">AE038-8</strain>
    </source>
</reference>
<dbReference type="RefSeq" id="WP_039206398.1">
    <property type="nucleotide sequence ID" value="NZ_JTJZ01000010.1"/>
</dbReference>
<dbReference type="AlphaFoldDB" id="A0A0B9AF35"/>
<dbReference type="OrthoDB" id="4805637at2"/>
<comment type="caution">
    <text evidence="1">The sequence shown here is derived from an EMBL/GenBank/DDBJ whole genome shotgun (WGS) entry which is preliminary data.</text>
</comment>
<evidence type="ECO:0000313" key="2">
    <source>
        <dbReference type="Proteomes" id="UP000031488"/>
    </source>
</evidence>
<organism evidence="1 2">
    <name type="scientific">Brevibacterium linens</name>
    <dbReference type="NCBI Taxonomy" id="1703"/>
    <lineage>
        <taxon>Bacteria</taxon>
        <taxon>Bacillati</taxon>
        <taxon>Actinomycetota</taxon>
        <taxon>Actinomycetes</taxon>
        <taxon>Micrococcales</taxon>
        <taxon>Brevibacteriaceae</taxon>
        <taxon>Brevibacterium</taxon>
    </lineage>
</organism>
<protein>
    <submittedName>
        <fullName evidence="1">Uncharacterized protein</fullName>
    </submittedName>
</protein>
<dbReference type="EMBL" id="JTJZ01000010">
    <property type="protein sequence ID" value="KHS54182.1"/>
    <property type="molecule type" value="Genomic_DNA"/>
</dbReference>